<dbReference type="FunFam" id="3.90.199.10:FF:000002">
    <property type="entry name" value="DNA topoisomerase 2"/>
    <property type="match status" value="1"/>
</dbReference>
<dbReference type="InterPro" id="IPR014721">
    <property type="entry name" value="Ribsml_uS5_D2-typ_fold_subgr"/>
</dbReference>
<dbReference type="GO" id="GO:0000712">
    <property type="term" value="P:resolution of meiotic recombination intermediates"/>
    <property type="evidence" value="ECO:0007669"/>
    <property type="project" value="TreeGrafter"/>
</dbReference>
<evidence type="ECO:0000256" key="5">
    <source>
        <dbReference type="ARBA" id="ARBA00012895"/>
    </source>
</evidence>
<dbReference type="Pfam" id="PF00204">
    <property type="entry name" value="DNA_gyraseB"/>
    <property type="match status" value="1"/>
</dbReference>
<dbReference type="Pfam" id="PF01751">
    <property type="entry name" value="Toprim"/>
    <property type="match status" value="1"/>
</dbReference>
<dbReference type="GO" id="GO:0003677">
    <property type="term" value="F:DNA binding"/>
    <property type="evidence" value="ECO:0007669"/>
    <property type="project" value="UniProtKB-KW"/>
</dbReference>
<dbReference type="Gene3D" id="1.10.268.10">
    <property type="entry name" value="Topoisomerase, domain 3"/>
    <property type="match status" value="1"/>
</dbReference>
<dbReference type="AlphaFoldDB" id="A0A6C0JB55"/>
<comment type="catalytic activity">
    <reaction evidence="1">
        <text>ATP-dependent breakage, passage and rejoining of double-stranded DNA.</text>
        <dbReference type="EC" id="5.6.2.2"/>
    </reaction>
</comment>
<reference evidence="17" key="1">
    <citation type="journal article" date="2020" name="Nature">
        <title>Giant virus diversity and host interactions through global metagenomics.</title>
        <authorList>
            <person name="Schulz F."/>
            <person name="Roux S."/>
            <person name="Paez-Espino D."/>
            <person name="Jungbluth S."/>
            <person name="Walsh D.A."/>
            <person name="Denef V.J."/>
            <person name="McMahon K.D."/>
            <person name="Konstantinidis K.T."/>
            <person name="Eloe-Fadrosh E.A."/>
            <person name="Kyrpides N.C."/>
            <person name="Woyke T."/>
        </authorList>
    </citation>
    <scope>NUCLEOTIDE SEQUENCE</scope>
    <source>
        <strain evidence="17">GVMAG-M-3300025860-25</strain>
    </source>
</reference>
<dbReference type="GO" id="GO:0003918">
    <property type="term" value="F:DNA topoisomerase type II (double strand cut, ATP-hydrolyzing) activity"/>
    <property type="evidence" value="ECO:0007669"/>
    <property type="project" value="UniProtKB-EC"/>
</dbReference>
<dbReference type="InterPro" id="IPR002205">
    <property type="entry name" value="Topo_IIA_dom_A"/>
</dbReference>
<feature type="coiled-coil region" evidence="13">
    <location>
        <begin position="1085"/>
        <end position="1112"/>
    </location>
</feature>
<dbReference type="PROSITE" id="PS52040">
    <property type="entry name" value="TOPO_IIA"/>
    <property type="match status" value="1"/>
</dbReference>
<evidence type="ECO:0000256" key="11">
    <source>
        <dbReference type="ARBA" id="ARBA00023125"/>
    </source>
</evidence>
<keyword evidence="9" id="KW-0460">Magnesium</keyword>
<dbReference type="GO" id="GO:0000819">
    <property type="term" value="P:sister chromatid segregation"/>
    <property type="evidence" value="ECO:0007669"/>
    <property type="project" value="TreeGrafter"/>
</dbReference>
<dbReference type="Gene3D" id="3.40.50.670">
    <property type="match status" value="1"/>
</dbReference>
<dbReference type="InterPro" id="IPR031660">
    <property type="entry name" value="TOPRIM_C"/>
</dbReference>
<dbReference type="PANTHER" id="PTHR10169">
    <property type="entry name" value="DNA TOPOISOMERASE/GYRASE"/>
    <property type="match status" value="1"/>
</dbReference>
<dbReference type="InterPro" id="IPR013506">
    <property type="entry name" value="Topo_IIA_bsu_dom2"/>
</dbReference>
<comment type="cofactor">
    <cofactor evidence="2">
        <name>Ca(2+)</name>
        <dbReference type="ChEBI" id="CHEBI:29108"/>
    </cofactor>
</comment>
<dbReference type="PRINTS" id="PR01158">
    <property type="entry name" value="TOPISMRASEII"/>
</dbReference>
<dbReference type="EC" id="5.6.2.2" evidence="5"/>
<dbReference type="Gene3D" id="3.30.565.10">
    <property type="entry name" value="Histidine kinase-like ATPase, C-terminal domain"/>
    <property type="match status" value="1"/>
</dbReference>
<dbReference type="SUPFAM" id="SSF55874">
    <property type="entry name" value="ATPase domain of HSP90 chaperone/DNA topoisomerase II/histidine kinase"/>
    <property type="match status" value="1"/>
</dbReference>
<dbReference type="Pfam" id="PF00521">
    <property type="entry name" value="DNA_topoisoIV"/>
    <property type="match status" value="1"/>
</dbReference>
<keyword evidence="7" id="KW-0547">Nucleotide-binding</keyword>
<dbReference type="PROSITE" id="PS00177">
    <property type="entry name" value="TOPOISOMERASE_II"/>
    <property type="match status" value="1"/>
</dbReference>
<evidence type="ECO:0000256" key="3">
    <source>
        <dbReference type="ARBA" id="ARBA00001946"/>
    </source>
</evidence>
<feature type="domain" description="Toprim" evidence="15">
    <location>
        <begin position="447"/>
        <end position="564"/>
    </location>
</feature>
<keyword evidence="13" id="KW-0175">Coiled coil</keyword>
<dbReference type="Gene3D" id="3.30.230.10">
    <property type="match status" value="1"/>
</dbReference>
<accession>A0A6C0JB55</accession>
<dbReference type="FunFam" id="3.40.50.670:FF:000001">
    <property type="entry name" value="DNA topoisomerase 2"/>
    <property type="match status" value="1"/>
</dbReference>
<dbReference type="SMART" id="SM00434">
    <property type="entry name" value="TOP4c"/>
    <property type="match status" value="1"/>
</dbReference>
<evidence type="ECO:0000256" key="9">
    <source>
        <dbReference type="ARBA" id="ARBA00022842"/>
    </source>
</evidence>
<keyword evidence="12" id="KW-0413">Isomerase</keyword>
<dbReference type="InterPro" id="IPR018522">
    <property type="entry name" value="TopoIIA_CS"/>
</dbReference>
<evidence type="ECO:0000256" key="1">
    <source>
        <dbReference type="ARBA" id="ARBA00000185"/>
    </source>
</evidence>
<dbReference type="GO" id="GO:0005524">
    <property type="term" value="F:ATP binding"/>
    <property type="evidence" value="ECO:0007669"/>
    <property type="project" value="UniProtKB-KW"/>
</dbReference>
<keyword evidence="8" id="KW-0067">ATP-binding</keyword>
<evidence type="ECO:0000256" key="12">
    <source>
        <dbReference type="ARBA" id="ARBA00023235"/>
    </source>
</evidence>
<dbReference type="GO" id="GO:0006265">
    <property type="term" value="P:DNA topological change"/>
    <property type="evidence" value="ECO:0007669"/>
    <property type="project" value="InterPro"/>
</dbReference>
<dbReference type="Gene3D" id="3.30.1490.30">
    <property type="match status" value="1"/>
</dbReference>
<dbReference type="InterPro" id="IPR013758">
    <property type="entry name" value="Topo_IIA_A/C_ab"/>
</dbReference>
<dbReference type="InterPro" id="IPR013760">
    <property type="entry name" value="Topo_IIA-like_dom_sf"/>
</dbReference>
<dbReference type="SMART" id="SM00433">
    <property type="entry name" value="TOP2c"/>
    <property type="match status" value="1"/>
</dbReference>
<comment type="similarity">
    <text evidence="4">Belongs to the type II topoisomerase family.</text>
</comment>
<evidence type="ECO:0000313" key="17">
    <source>
        <dbReference type="EMBL" id="QHU01178.1"/>
    </source>
</evidence>
<evidence type="ECO:0000259" key="15">
    <source>
        <dbReference type="PROSITE" id="PS50880"/>
    </source>
</evidence>
<dbReference type="Pfam" id="PF16898">
    <property type="entry name" value="TOPRIM_C"/>
    <property type="match status" value="1"/>
</dbReference>
<evidence type="ECO:0000256" key="13">
    <source>
        <dbReference type="SAM" id="Coils"/>
    </source>
</evidence>
<comment type="cofactor">
    <cofactor evidence="3">
        <name>Mg(2+)</name>
        <dbReference type="ChEBI" id="CHEBI:18420"/>
    </cofactor>
</comment>
<protein>
    <recommendedName>
        <fullName evidence="5">DNA topoisomerase (ATP-hydrolyzing)</fullName>
        <ecNumber evidence="5">5.6.2.2</ecNumber>
    </recommendedName>
</protein>
<evidence type="ECO:0000256" key="10">
    <source>
        <dbReference type="ARBA" id="ARBA00023029"/>
    </source>
</evidence>
<organism evidence="17">
    <name type="scientific">viral metagenome</name>
    <dbReference type="NCBI Taxonomy" id="1070528"/>
    <lineage>
        <taxon>unclassified sequences</taxon>
        <taxon>metagenomes</taxon>
        <taxon>organismal metagenomes</taxon>
    </lineage>
</organism>
<keyword evidence="6" id="KW-0479">Metal-binding</keyword>
<dbReference type="InterPro" id="IPR050634">
    <property type="entry name" value="DNA_Topoisomerase_II"/>
</dbReference>
<evidence type="ECO:0000259" key="16">
    <source>
        <dbReference type="PROSITE" id="PS52040"/>
    </source>
</evidence>
<feature type="domain" description="Topo IIA-type catalytic" evidence="16">
    <location>
        <begin position="691"/>
        <end position="1122"/>
    </location>
</feature>
<evidence type="ECO:0000256" key="2">
    <source>
        <dbReference type="ARBA" id="ARBA00001913"/>
    </source>
</evidence>
<dbReference type="InterPro" id="IPR013759">
    <property type="entry name" value="Topo_IIA_B_C"/>
</dbReference>
<dbReference type="SUPFAM" id="SSF54211">
    <property type="entry name" value="Ribosomal protein S5 domain 2-like"/>
    <property type="match status" value="1"/>
</dbReference>
<dbReference type="PRINTS" id="PR00418">
    <property type="entry name" value="TPI2FAMILY"/>
</dbReference>
<evidence type="ECO:0000256" key="7">
    <source>
        <dbReference type="ARBA" id="ARBA00022741"/>
    </source>
</evidence>
<dbReference type="Gene3D" id="3.30.1360.40">
    <property type="match status" value="1"/>
</dbReference>
<keyword evidence="11" id="KW-0238">DNA-binding</keyword>
<dbReference type="GO" id="GO:0005634">
    <property type="term" value="C:nucleus"/>
    <property type="evidence" value="ECO:0007669"/>
    <property type="project" value="TreeGrafter"/>
</dbReference>
<dbReference type="EMBL" id="MN740335">
    <property type="protein sequence ID" value="QHU01178.1"/>
    <property type="molecule type" value="Genomic_DNA"/>
</dbReference>
<sequence>MSKSNNQTSTKPINDKSSSQQIKKYTHLEHVLKIPDTYVGSTESTDEEHYILNEDGTKMEKKTINYTPGEYKIFDEIMVNALDHYVRIKEKNSQGFDFAPIKNIKVSFSKEEGYISILNDGEGIPVELHDSEKIYIPELIFGHLLTSGNYDKKQKHTGGKNGYGGKLTNIFSKEFIIETIDHNHGLKYVQRFYNNMADKDKPTITKNKGKPYTKITYYPDFERFGHKKLEDDIIKLITKRTYDAAAVTDPSVNIFLNDTKLDFKSFEKYTELYFGSKEEVPRIYQEYGSRWAICVAINPSQQFEQVSFVNGITTHQGGKHVEHITNQICKKLADYIEKKKKIKVKQAHIKENIFVCIRCVIDDPSFNSQIKEFLTTPPSKFGSKCEIDDKFIDKLAKMGLMDTAINLSNFKENKDLKKTDGRKSTTIRGIPKLDDANWAGGPKSDQCTLILTEGDSAKSLAISGLEIIGRDKYGVFPLRGKVLNVKGEDKNIAKKIAENTEITNLKKIMGLQSDKKYKSTKDLRYGSVMLMTDQDEDGSHIKGLLFNLFQSLWPELFMMDGFNKSMLTPIVKASKGKNVISFYSLSDYEKWKDTNKGWVIKYYKGLGTSTPKEAKEYFKEMKIVNYIFDKETSDESIELAFNKKRANDRKIWLSKHNRTKVLDFSNTDVTHKEFVDLELIHFSDSDNKRSIPSVVDGLKKSQRKILFCGFKKKLDKEIRVAQFAGYVSEHGGYHHGEASLQGAIISMAQDFVGSNNIPIYFPGGQFGSRIMGGSDSAQPRYIHTKLPDLTYKLFNKEDSNVLEYMDDDGFPVEPVTYVPILPMILVNGAEGIGTGWSTNIPSYNPEDIIKNIRLKLNGKEMTNMIPWYRGFKGTIEKLNEKSYLTRGIYHIEGDSKAIITELPVKSWTDKYKESLENMIIETGKDSKKTQFLRNYNSYCSDTKIHFELIFPKEKLISLTDNLEQNDDGQNKFEKSLKLTSKINTSNMVLYDSNGFLKRYNSPLEIIDEYFIVRMEYYHKRKAYQLKSLEAELTIVNARVKFIEEFINGTIKISNMNKKDILEQLETKKYHMVDESFDYLIKMPIYNLTKEKIEELKKNRDIKAEDYTNLKDMDVKDIYLNELKDFEKCYKEFLKQKELEQYSDESLGKKKVIKKKK</sequence>
<dbReference type="FunFam" id="3.30.1490.30:FF:000001">
    <property type="entry name" value="DNA topoisomerase 2"/>
    <property type="match status" value="1"/>
</dbReference>
<dbReference type="InterPro" id="IPR001154">
    <property type="entry name" value="TopoII_euk"/>
</dbReference>
<dbReference type="PROSITE" id="PS50880">
    <property type="entry name" value="TOPRIM"/>
    <property type="match status" value="1"/>
</dbReference>
<dbReference type="SUPFAM" id="SSF56719">
    <property type="entry name" value="Type II DNA topoisomerase"/>
    <property type="match status" value="1"/>
</dbReference>
<dbReference type="Gene3D" id="3.90.199.10">
    <property type="entry name" value="Topoisomerase II, domain 5"/>
    <property type="match status" value="1"/>
</dbReference>
<dbReference type="GO" id="GO:0046872">
    <property type="term" value="F:metal ion binding"/>
    <property type="evidence" value="ECO:0007669"/>
    <property type="project" value="UniProtKB-KW"/>
</dbReference>
<evidence type="ECO:0000256" key="8">
    <source>
        <dbReference type="ARBA" id="ARBA00022840"/>
    </source>
</evidence>
<dbReference type="InterPro" id="IPR036890">
    <property type="entry name" value="HATPase_C_sf"/>
</dbReference>
<name>A0A6C0JB55_9ZZZZ</name>
<evidence type="ECO:0000256" key="4">
    <source>
        <dbReference type="ARBA" id="ARBA00011080"/>
    </source>
</evidence>
<dbReference type="InterPro" id="IPR020568">
    <property type="entry name" value="Ribosomal_Su5_D2-typ_SF"/>
</dbReference>
<dbReference type="PANTHER" id="PTHR10169:SF38">
    <property type="entry name" value="DNA TOPOISOMERASE 2"/>
    <property type="match status" value="1"/>
</dbReference>
<evidence type="ECO:0000256" key="14">
    <source>
        <dbReference type="SAM" id="MobiDB-lite"/>
    </source>
</evidence>
<feature type="region of interest" description="Disordered" evidence="14">
    <location>
        <begin position="1"/>
        <end position="20"/>
    </location>
</feature>
<dbReference type="InterPro" id="IPR001241">
    <property type="entry name" value="Topo_IIA"/>
</dbReference>
<dbReference type="InterPro" id="IPR013757">
    <property type="entry name" value="Topo_IIA_A_a_sf"/>
</dbReference>
<keyword evidence="10" id="KW-0799">Topoisomerase</keyword>
<evidence type="ECO:0000256" key="6">
    <source>
        <dbReference type="ARBA" id="ARBA00022723"/>
    </source>
</evidence>
<proteinExistence type="inferred from homology"/>
<dbReference type="InterPro" id="IPR006171">
    <property type="entry name" value="TOPRIM_dom"/>
</dbReference>